<evidence type="ECO:0000313" key="7">
    <source>
        <dbReference type="Proteomes" id="UP000001934"/>
    </source>
</evidence>
<protein>
    <recommendedName>
        <fullName evidence="4 5">Large ribosomal subunit protein uL10</fullName>
    </recommendedName>
</protein>
<dbReference type="SUPFAM" id="SSF160369">
    <property type="entry name" value="Ribosomal protein L10-like"/>
    <property type="match status" value="1"/>
</dbReference>
<dbReference type="AlphaFoldDB" id="Q2NJ13"/>
<keyword evidence="7" id="KW-1185">Reference proteome</keyword>
<evidence type="ECO:0000256" key="1">
    <source>
        <dbReference type="ARBA" id="ARBA00008889"/>
    </source>
</evidence>
<comment type="function">
    <text evidence="5">Forms part of the ribosomal stalk, playing a central role in the interaction of the ribosome with GTP-bound translation factors.</text>
</comment>
<dbReference type="PhylomeDB" id="Q2NJ13"/>
<gene>
    <name evidence="5 6" type="primary">rplJ</name>
    <name evidence="6" type="ordered locus">AYWB_463</name>
</gene>
<dbReference type="GO" id="GO:0070180">
    <property type="term" value="F:large ribosomal subunit rRNA binding"/>
    <property type="evidence" value="ECO:0007669"/>
    <property type="project" value="UniProtKB-UniRule"/>
</dbReference>
<comment type="subunit">
    <text evidence="5">Part of the ribosomal stalk of the 50S ribosomal subunit. The N-terminus interacts with L11 and the large rRNA to form the base of the stalk. The C-terminus forms an elongated spine to which L12 dimers bind in a sequential fashion forming a multimeric L10(L12)X complex.</text>
</comment>
<dbReference type="EMBL" id="CP000061">
    <property type="protein sequence ID" value="ABC65580.1"/>
    <property type="molecule type" value="Genomic_DNA"/>
</dbReference>
<evidence type="ECO:0000256" key="5">
    <source>
        <dbReference type="HAMAP-Rule" id="MF_00362"/>
    </source>
</evidence>
<dbReference type="GO" id="GO:1990904">
    <property type="term" value="C:ribonucleoprotein complex"/>
    <property type="evidence" value="ECO:0007669"/>
    <property type="project" value="UniProtKB-KW"/>
</dbReference>
<evidence type="ECO:0000313" key="6">
    <source>
        <dbReference type="EMBL" id="ABC65580.1"/>
    </source>
</evidence>
<organism evidence="6 7">
    <name type="scientific">Aster yellows witches'-broom phytoplasma (strain AYWB)</name>
    <dbReference type="NCBI Taxonomy" id="322098"/>
    <lineage>
        <taxon>Bacteria</taxon>
        <taxon>Bacillati</taxon>
        <taxon>Mycoplasmatota</taxon>
        <taxon>Mollicutes</taxon>
        <taxon>Acholeplasmatales</taxon>
        <taxon>Acholeplasmataceae</taxon>
        <taxon>Candidatus Phytoplasma</taxon>
        <taxon>16SrI (Aster yellows group)</taxon>
    </lineage>
</organism>
<dbReference type="eggNOG" id="COG0244">
    <property type="taxonomic scope" value="Bacteria"/>
</dbReference>
<reference evidence="6 7" key="1">
    <citation type="journal article" date="2006" name="J. Bacteriol.">
        <title>Living with genome instability: the adaptation of phytoplasmas to diverse environments of their insect and plant hosts.</title>
        <authorList>
            <person name="Bai X."/>
            <person name="Zhang J."/>
            <person name="Ewing A."/>
            <person name="Miller S.A."/>
            <person name="Jancso Radek A."/>
            <person name="Shevchenko D.V."/>
            <person name="Tsukerman K."/>
            <person name="Walunas T."/>
            <person name="Lapidus A."/>
            <person name="Campbell J.W."/>
            <person name="Hogenhout S.A."/>
        </authorList>
    </citation>
    <scope>NUCLEOTIDE SEQUENCE [LARGE SCALE GENOMIC DNA]</scope>
    <source>
        <strain evidence="6 7">AYWB</strain>
    </source>
</reference>
<dbReference type="HAMAP" id="MF_00362">
    <property type="entry name" value="Ribosomal_uL10"/>
    <property type="match status" value="1"/>
</dbReference>
<dbReference type="Gene3D" id="3.30.70.1730">
    <property type="match status" value="1"/>
</dbReference>
<dbReference type="InterPro" id="IPR043141">
    <property type="entry name" value="Ribosomal_uL10-like_sf"/>
</dbReference>
<dbReference type="Proteomes" id="UP000001934">
    <property type="component" value="Chromosome"/>
</dbReference>
<dbReference type="InterPro" id="IPR001790">
    <property type="entry name" value="Ribosomal_uL10"/>
</dbReference>
<keyword evidence="5" id="KW-0699">rRNA-binding</keyword>
<dbReference type="InterPro" id="IPR022973">
    <property type="entry name" value="Ribosomal_uL10_bac"/>
</dbReference>
<dbReference type="GO" id="GO:0005840">
    <property type="term" value="C:ribosome"/>
    <property type="evidence" value="ECO:0007669"/>
    <property type="project" value="UniProtKB-KW"/>
</dbReference>
<dbReference type="STRING" id="322098.AYWB_463"/>
<keyword evidence="2 5" id="KW-0689">Ribosomal protein</keyword>
<dbReference type="NCBIfam" id="NF000955">
    <property type="entry name" value="PRK00099.1-1"/>
    <property type="match status" value="1"/>
</dbReference>
<dbReference type="GO" id="GO:0006412">
    <property type="term" value="P:translation"/>
    <property type="evidence" value="ECO:0007669"/>
    <property type="project" value="UniProtKB-UniRule"/>
</dbReference>
<keyword evidence="5" id="KW-0694">RNA-binding</keyword>
<dbReference type="KEGG" id="ayw:AYWB_463"/>
<evidence type="ECO:0000256" key="2">
    <source>
        <dbReference type="ARBA" id="ARBA00022980"/>
    </source>
</evidence>
<dbReference type="Pfam" id="PF00466">
    <property type="entry name" value="Ribosomal_L10"/>
    <property type="match status" value="1"/>
</dbReference>
<sequence>MKEGKGIIMIKPQLAKKIDSVAVLQEKISTAKTVIIFEYSSLPVSSFMQLRRELKKSTCEVKVYPKNIMQRAVANAKQADLVNFLKGTKALIISPQELLEPIKTIYNFAKKTKAVKIVSGVVEQKIVSLQEINTLATLPSKEQMLTLLAISMFAPLQYLAIGLNMLAKTKEQENPEQ</sequence>
<evidence type="ECO:0000256" key="3">
    <source>
        <dbReference type="ARBA" id="ARBA00023274"/>
    </source>
</evidence>
<dbReference type="CDD" id="cd05797">
    <property type="entry name" value="Ribosomal_L10"/>
    <property type="match status" value="1"/>
</dbReference>
<dbReference type="PANTHER" id="PTHR11560">
    <property type="entry name" value="39S RIBOSOMAL PROTEIN L10, MITOCHONDRIAL"/>
    <property type="match status" value="1"/>
</dbReference>
<comment type="similarity">
    <text evidence="1 5">Belongs to the universal ribosomal protein uL10 family.</text>
</comment>
<keyword evidence="3 5" id="KW-0687">Ribonucleoprotein</keyword>
<evidence type="ECO:0000256" key="4">
    <source>
        <dbReference type="ARBA" id="ARBA00035202"/>
    </source>
</evidence>
<dbReference type="InterPro" id="IPR047865">
    <property type="entry name" value="Ribosomal_uL10_bac_type"/>
</dbReference>
<dbReference type="HOGENOM" id="CLU_092227_2_0_14"/>
<accession>Q2NJ13</accession>
<name>Q2NJ13_AYWBP</name>
<proteinExistence type="inferred from homology"/>